<proteinExistence type="predicted"/>
<organism evidence="1 2">
    <name type="scientific">Methylobacterium dankookense</name>
    <dbReference type="NCBI Taxonomy" id="560405"/>
    <lineage>
        <taxon>Bacteria</taxon>
        <taxon>Pseudomonadati</taxon>
        <taxon>Pseudomonadota</taxon>
        <taxon>Alphaproteobacteria</taxon>
        <taxon>Hyphomicrobiales</taxon>
        <taxon>Methylobacteriaceae</taxon>
        <taxon>Methylobacterium</taxon>
    </lineage>
</organism>
<accession>A0A564G738</accession>
<dbReference type="Proteomes" id="UP000401717">
    <property type="component" value="Unassembled WGS sequence"/>
</dbReference>
<sequence length="70" mass="7178">MLSAIAQVTEWTSTKTRLPLPSPNQISASGSSAIAGSGFSIEVMVSRKSVPMREAMASPVSRVASATPSA</sequence>
<name>A0A564G738_9HYPH</name>
<dbReference type="AlphaFoldDB" id="A0A564G738"/>
<evidence type="ECO:0000313" key="2">
    <source>
        <dbReference type="Proteomes" id="UP000401717"/>
    </source>
</evidence>
<reference evidence="1 2" key="1">
    <citation type="submission" date="2019-06" db="EMBL/GenBank/DDBJ databases">
        <authorList>
            <person name="Rodrigo-Torres L."/>
            <person name="Arahal R. D."/>
            <person name="Lucena T."/>
        </authorList>
    </citation>
    <scope>NUCLEOTIDE SEQUENCE [LARGE SCALE GENOMIC DNA]</scope>
    <source>
        <strain evidence="1 2">SW08-7</strain>
    </source>
</reference>
<gene>
    <name evidence="1" type="ORF">MTDSW087_05914</name>
</gene>
<evidence type="ECO:0000313" key="1">
    <source>
        <dbReference type="EMBL" id="VUF16157.1"/>
    </source>
</evidence>
<dbReference type="EMBL" id="CABFVH010000114">
    <property type="protein sequence ID" value="VUF16157.1"/>
    <property type="molecule type" value="Genomic_DNA"/>
</dbReference>
<protein>
    <submittedName>
        <fullName evidence="1">Uncharacterized protein</fullName>
    </submittedName>
</protein>